<gene>
    <name evidence="2" type="ORF">HDA33_001219</name>
</gene>
<name>A0A7W9N047_9MICC</name>
<dbReference type="Proteomes" id="UP000567246">
    <property type="component" value="Unassembled WGS sequence"/>
</dbReference>
<evidence type="ECO:0000256" key="1">
    <source>
        <dbReference type="SAM" id="MobiDB-lite"/>
    </source>
</evidence>
<dbReference type="EMBL" id="JACHMW010000001">
    <property type="protein sequence ID" value="MBB5848655.1"/>
    <property type="molecule type" value="Genomic_DNA"/>
</dbReference>
<sequence length="95" mass="9402">MAQSVDTDLGTEKVRSKPATGLRVALAVRPAGVVAPSGAAFSLIGARPSGVSVAGSLASSKMATASDLSTVCPAVREMPDRPRPSQTPGGAPDSV</sequence>
<keyword evidence="3" id="KW-1185">Reference proteome</keyword>
<evidence type="ECO:0000313" key="2">
    <source>
        <dbReference type="EMBL" id="MBB5848655.1"/>
    </source>
</evidence>
<accession>A0A7W9N047</accession>
<protein>
    <submittedName>
        <fullName evidence="2">Uncharacterized protein</fullName>
    </submittedName>
</protein>
<proteinExistence type="predicted"/>
<organism evidence="2 3">
    <name type="scientific">Micrococcus endophyticus</name>
    <dbReference type="NCBI Taxonomy" id="455343"/>
    <lineage>
        <taxon>Bacteria</taxon>
        <taxon>Bacillati</taxon>
        <taxon>Actinomycetota</taxon>
        <taxon>Actinomycetes</taxon>
        <taxon>Micrococcales</taxon>
        <taxon>Micrococcaceae</taxon>
        <taxon>Micrococcus</taxon>
    </lineage>
</organism>
<comment type="caution">
    <text evidence="2">The sequence shown here is derived from an EMBL/GenBank/DDBJ whole genome shotgun (WGS) entry which is preliminary data.</text>
</comment>
<dbReference type="AlphaFoldDB" id="A0A7W9N047"/>
<evidence type="ECO:0000313" key="3">
    <source>
        <dbReference type="Proteomes" id="UP000567246"/>
    </source>
</evidence>
<feature type="region of interest" description="Disordered" evidence="1">
    <location>
        <begin position="75"/>
        <end position="95"/>
    </location>
</feature>
<reference evidence="2 3" key="1">
    <citation type="submission" date="2020-08" db="EMBL/GenBank/DDBJ databases">
        <title>Sequencing the genomes of 1000 actinobacteria strains.</title>
        <authorList>
            <person name="Klenk H.-P."/>
        </authorList>
    </citation>
    <scope>NUCLEOTIDE SEQUENCE [LARGE SCALE GENOMIC DNA]</scope>
    <source>
        <strain evidence="2 3">DSM 17945</strain>
    </source>
</reference>